<feature type="region of interest" description="Disordered" evidence="1">
    <location>
        <begin position="199"/>
        <end position="359"/>
    </location>
</feature>
<dbReference type="GeneTree" id="ENSGT00440000033870"/>
<dbReference type="GO" id="GO:0045616">
    <property type="term" value="P:regulation of keratinocyte differentiation"/>
    <property type="evidence" value="ECO:0007669"/>
    <property type="project" value="TreeGrafter"/>
</dbReference>
<feature type="compositionally biased region" description="Basic and acidic residues" evidence="1">
    <location>
        <begin position="329"/>
        <end position="343"/>
    </location>
</feature>
<feature type="compositionally biased region" description="Basic residues" evidence="1">
    <location>
        <begin position="226"/>
        <end position="235"/>
    </location>
</feature>
<dbReference type="Proteomes" id="UP000242638">
    <property type="component" value="Unassembled WGS sequence"/>
</dbReference>
<organism evidence="2 3">
    <name type="scientific">Poecilia reticulata</name>
    <name type="common">Guppy</name>
    <name type="synonym">Acanthophacelus reticulatus</name>
    <dbReference type="NCBI Taxonomy" id="8081"/>
    <lineage>
        <taxon>Eukaryota</taxon>
        <taxon>Metazoa</taxon>
        <taxon>Chordata</taxon>
        <taxon>Craniata</taxon>
        <taxon>Vertebrata</taxon>
        <taxon>Euteleostomi</taxon>
        <taxon>Actinopterygii</taxon>
        <taxon>Neopterygii</taxon>
        <taxon>Teleostei</taxon>
        <taxon>Neoteleostei</taxon>
        <taxon>Acanthomorphata</taxon>
        <taxon>Ovalentaria</taxon>
        <taxon>Atherinomorphae</taxon>
        <taxon>Cyprinodontiformes</taxon>
        <taxon>Poeciliidae</taxon>
        <taxon>Poeciliinae</taxon>
        <taxon>Poecilia</taxon>
    </lineage>
</organism>
<reference evidence="2" key="3">
    <citation type="submission" date="2025-09" db="UniProtKB">
        <authorList>
            <consortium name="Ensembl"/>
        </authorList>
    </citation>
    <scope>IDENTIFICATION</scope>
    <source>
        <strain evidence="2">Guanapo</strain>
    </source>
</reference>
<feature type="region of interest" description="Disordered" evidence="1">
    <location>
        <begin position="65"/>
        <end position="87"/>
    </location>
</feature>
<reference evidence="3" key="1">
    <citation type="submission" date="2013-11" db="EMBL/GenBank/DDBJ databases">
        <title>The genomic landscape of the Guanapo guppy.</title>
        <authorList>
            <person name="Kuenstner A."/>
            <person name="Dreyer C."/>
        </authorList>
    </citation>
    <scope>NUCLEOTIDE SEQUENCE</scope>
    <source>
        <strain evidence="3">Guanapo</strain>
    </source>
</reference>
<dbReference type="OrthoDB" id="9931672at2759"/>
<feature type="compositionally biased region" description="Basic and acidic residues" evidence="1">
    <location>
        <begin position="236"/>
        <end position="253"/>
    </location>
</feature>
<evidence type="ECO:0000313" key="3">
    <source>
        <dbReference type="Proteomes" id="UP000242638"/>
    </source>
</evidence>
<dbReference type="STRING" id="8081.ENSPREP00000008463"/>
<reference evidence="2" key="2">
    <citation type="submission" date="2025-08" db="UniProtKB">
        <authorList>
            <consortium name="Ensembl"/>
        </authorList>
    </citation>
    <scope>IDENTIFICATION</scope>
    <source>
        <strain evidence="2">Guanapo</strain>
    </source>
</reference>
<dbReference type="CTD" id="798009"/>
<proteinExistence type="predicted"/>
<protein>
    <submittedName>
        <fullName evidence="2">ERBB receptor feedback inhibitor 1a</fullName>
    </submittedName>
</protein>
<dbReference type="InterPro" id="IPR052112">
    <property type="entry name" value="EGFR_SigReg_Kinase"/>
</dbReference>
<feature type="region of interest" description="Disordered" evidence="1">
    <location>
        <begin position="101"/>
        <end position="146"/>
    </location>
</feature>
<evidence type="ECO:0000256" key="1">
    <source>
        <dbReference type="SAM" id="MobiDB-lite"/>
    </source>
</evidence>
<dbReference type="Bgee" id="ENSPREG00000005788">
    <property type="expression patterns" value="Expressed in head and 1 other cell type or tissue"/>
</dbReference>
<dbReference type="GO" id="GO:0042059">
    <property type="term" value="P:negative regulation of epidermal growth factor receptor signaling pathway"/>
    <property type="evidence" value="ECO:0007669"/>
    <property type="project" value="TreeGrafter"/>
</dbReference>
<feature type="compositionally biased region" description="Polar residues" evidence="1">
    <location>
        <begin position="346"/>
        <end position="359"/>
    </location>
</feature>
<dbReference type="OMA" id="YERHKHS"/>
<sequence>MRSDCAWSMSTVGLTAQEISLPTENPFLRGSYCHSMAGSKPSWSYHQEPIHNFYFMMDSHVESSYRTQQKAPPQSHEKPKYSPKSQSFAQKKCLPSHLSLSHAMEPSSQSPADDMQRLSVNENSPPLTPVRVSKPLPPIPPQTDISTEQAVDHEVESFTSTDESCRLVSNDDQYSKSSPFRCGLSHRRSLRNVGEINYAYYDGPLGPHTQQHSQPQPQPQPQPQHQHQHHNHHAYHQQEARQQHEQQRQEPPEHAACPRPQDKAQRKLRRSHSGPAGSLHKPSFLRLCPKRYTNGSDKPEVPPPIPPRMVKTTESRRWSAEVSSGAYSDDDKPPKLPPRDHFPRSISRTPSPKSLPTYQNGVMPPTQSFAPDPKYVSCRCFHRQNSEGSTCTVPIIVKGDSNTHYYILPQRSSFADSSCDCHTKRKVDLV</sequence>
<dbReference type="PANTHER" id="PTHR14254">
    <property type="entry name" value="GENE 33 POLYPEPTIDE"/>
    <property type="match status" value="1"/>
</dbReference>
<keyword evidence="3" id="KW-1185">Reference proteome</keyword>
<dbReference type="PANTHER" id="PTHR14254:SF5">
    <property type="entry name" value="ERBB RECEPTOR FEEDBACK INHIBITOR 1"/>
    <property type="match status" value="1"/>
</dbReference>
<dbReference type="GeneID" id="103464461"/>
<evidence type="ECO:0000313" key="2">
    <source>
        <dbReference type="Ensembl" id="ENSPREP00000008463.1"/>
    </source>
</evidence>
<dbReference type="Ensembl" id="ENSPRET00000008561.1">
    <property type="protein sequence ID" value="ENSPREP00000008463.1"/>
    <property type="gene ID" value="ENSPREG00000005788.1"/>
</dbReference>
<dbReference type="KEGG" id="pret:103464461"/>
<name>A0A3P9NG46_POERE</name>
<dbReference type="AlphaFoldDB" id="A0A3P9NG46"/>
<dbReference type="RefSeq" id="XP_008406804.1">
    <property type="nucleotide sequence ID" value="XM_008408582.2"/>
</dbReference>
<accession>A0A3P9NG46</accession>